<evidence type="ECO:0000313" key="1">
    <source>
        <dbReference type="EMBL" id="OON38411.1"/>
    </source>
</evidence>
<gene>
    <name evidence="1" type="ORF">BTJ39_18320</name>
</gene>
<dbReference type="Proteomes" id="UP000190667">
    <property type="component" value="Unassembled WGS sequence"/>
</dbReference>
<keyword evidence="2" id="KW-1185">Reference proteome</keyword>
<dbReference type="EMBL" id="MRUL01000016">
    <property type="protein sequence ID" value="OON38411.1"/>
    <property type="molecule type" value="Genomic_DNA"/>
</dbReference>
<sequence>MATDLRFTVIKVNQYQSESDANILYLVIDTISGSVRSYFAEQNLAYENCYELNFPQIIEYNASPKENDDGAYFELEEVTQEKNDLDENIDLPAQANKEKICESISDFLKNYRPGRKLSM</sequence>
<proteinExistence type="predicted"/>
<accession>A0A1S8YH83</accession>
<reference evidence="1 2" key="1">
    <citation type="submission" date="2016-12" db="EMBL/GenBank/DDBJ databases">
        <title>Izhakiella australiana sp. nov. of genus Izhakiella isolated from Australian desert.</title>
        <authorList>
            <person name="Ji M."/>
        </authorList>
    </citation>
    <scope>NUCLEOTIDE SEQUENCE [LARGE SCALE GENOMIC DNA]</scope>
    <source>
        <strain evidence="1 2">D4N98</strain>
    </source>
</reference>
<dbReference type="RefSeq" id="WP_078004135.1">
    <property type="nucleotide sequence ID" value="NZ_MRUL01000016.1"/>
</dbReference>
<comment type="caution">
    <text evidence="1">The sequence shown here is derived from an EMBL/GenBank/DDBJ whole genome shotgun (WGS) entry which is preliminary data.</text>
</comment>
<protein>
    <submittedName>
        <fullName evidence="1">Uncharacterized protein</fullName>
    </submittedName>
</protein>
<evidence type="ECO:0000313" key="2">
    <source>
        <dbReference type="Proteomes" id="UP000190667"/>
    </source>
</evidence>
<organism evidence="1 2">
    <name type="scientific">Izhakiella australiensis</name>
    <dbReference type="NCBI Taxonomy" id="1926881"/>
    <lineage>
        <taxon>Bacteria</taxon>
        <taxon>Pseudomonadati</taxon>
        <taxon>Pseudomonadota</taxon>
        <taxon>Gammaproteobacteria</taxon>
        <taxon>Enterobacterales</taxon>
        <taxon>Erwiniaceae</taxon>
        <taxon>Izhakiella</taxon>
    </lineage>
</organism>
<dbReference type="AlphaFoldDB" id="A0A1S8YH83"/>
<name>A0A1S8YH83_9GAMM</name>